<keyword evidence="1" id="KW-0812">Transmembrane</keyword>
<dbReference type="AlphaFoldDB" id="A0AAW9R1L4"/>
<reference evidence="2 3" key="1">
    <citation type="submission" date="2024-01" db="EMBL/GenBank/DDBJ databases">
        <title>Genomic insights into the taxonomy and metabolism of the cyanobacterium Pannus brasiliensis CCIBt3594.</title>
        <authorList>
            <person name="Machado M."/>
            <person name="Botero N.B."/>
            <person name="Andreote A.P.D."/>
            <person name="Feitosa A.M.T."/>
            <person name="Popin R."/>
            <person name="Sivonen K."/>
            <person name="Fiore M.F."/>
        </authorList>
    </citation>
    <scope>NUCLEOTIDE SEQUENCE [LARGE SCALE GENOMIC DNA]</scope>
    <source>
        <strain evidence="2 3">CCIBt3594</strain>
    </source>
</reference>
<organism evidence="2 3">
    <name type="scientific">Pannus brasiliensis CCIBt3594</name>
    <dbReference type="NCBI Taxonomy" id="1427578"/>
    <lineage>
        <taxon>Bacteria</taxon>
        <taxon>Bacillati</taxon>
        <taxon>Cyanobacteriota</taxon>
        <taxon>Cyanophyceae</taxon>
        <taxon>Oscillatoriophycideae</taxon>
        <taxon>Chroococcales</taxon>
        <taxon>Microcystaceae</taxon>
        <taxon>Pannus</taxon>
    </lineage>
</organism>
<keyword evidence="3" id="KW-1185">Reference proteome</keyword>
<keyword evidence="1" id="KW-0472">Membrane</keyword>
<dbReference type="EMBL" id="JBAFSM010000062">
    <property type="protein sequence ID" value="MEG3439844.1"/>
    <property type="molecule type" value="Genomic_DNA"/>
</dbReference>
<dbReference type="Proteomes" id="UP001328733">
    <property type="component" value="Unassembled WGS sequence"/>
</dbReference>
<proteinExistence type="predicted"/>
<keyword evidence="1" id="KW-1133">Transmembrane helix</keyword>
<name>A0AAW9R1L4_9CHRO</name>
<evidence type="ECO:0000313" key="3">
    <source>
        <dbReference type="Proteomes" id="UP001328733"/>
    </source>
</evidence>
<gene>
    <name evidence="2" type="ORF">V0288_22135</name>
</gene>
<sequence>MFSISLLILVFAVVCAWFSYTTVEEIVKVAMACLAILAAIVSLIISPWTVKISLLALLPIWLSIESRKRKEFI</sequence>
<evidence type="ECO:0000256" key="1">
    <source>
        <dbReference type="SAM" id="Phobius"/>
    </source>
</evidence>
<feature type="transmembrane region" description="Helical" evidence="1">
    <location>
        <begin position="34"/>
        <end position="62"/>
    </location>
</feature>
<comment type="caution">
    <text evidence="2">The sequence shown here is derived from an EMBL/GenBank/DDBJ whole genome shotgun (WGS) entry which is preliminary data.</text>
</comment>
<accession>A0AAW9R1L4</accession>
<protein>
    <submittedName>
        <fullName evidence="2">Riboflavin synthase subunit alpha</fullName>
    </submittedName>
</protein>
<dbReference type="RefSeq" id="WP_332867321.1">
    <property type="nucleotide sequence ID" value="NZ_JBAFSM010000062.1"/>
</dbReference>
<evidence type="ECO:0000313" key="2">
    <source>
        <dbReference type="EMBL" id="MEG3439844.1"/>
    </source>
</evidence>